<dbReference type="Gene3D" id="1.20.58.1120">
    <property type="match status" value="1"/>
</dbReference>
<feature type="coiled-coil region" evidence="1">
    <location>
        <begin position="2174"/>
        <end position="2201"/>
    </location>
</feature>
<proteinExistence type="predicted"/>
<dbReference type="InParanoid" id="G5EDV4"/>
<gene>
    <name evidence="5 7" type="primary">dhc-3</name>
    <name evidence="7" type="ORF">B0365.7</name>
    <name evidence="5" type="ORF">CELE_B0365.7</name>
</gene>
<feature type="domain" description="Dynein heavy chain linker" evidence="3">
    <location>
        <begin position="621"/>
        <end position="1008"/>
    </location>
</feature>
<evidence type="ECO:0000313" key="5">
    <source>
        <dbReference type="EMBL" id="CAB02695.3"/>
    </source>
</evidence>
<dbReference type="InterPro" id="IPR042222">
    <property type="entry name" value="Dynein_2_N"/>
</dbReference>
<dbReference type="Gene3D" id="1.20.920.20">
    <property type="match status" value="1"/>
</dbReference>
<dbReference type="KEGG" id="cel:CELE_B0365.7"/>
<dbReference type="CTD" id="179798"/>
<dbReference type="Pfam" id="PF12777">
    <property type="entry name" value="MT"/>
    <property type="match status" value="1"/>
</dbReference>
<feature type="region of interest" description="Disordered" evidence="2">
    <location>
        <begin position="1369"/>
        <end position="1390"/>
    </location>
</feature>
<accession>G5EDV4</accession>
<reference evidence="5 6" key="1">
    <citation type="journal article" date="1998" name="Science">
        <title>Genome sequence of the nematode C. elegans: a platform for investigating biology.</title>
        <authorList>
            <consortium name="The C. elegans sequencing consortium"/>
            <person name="Sulson J.E."/>
            <person name="Waterston R."/>
        </authorList>
    </citation>
    <scope>NUCLEOTIDE SEQUENCE [LARGE SCALE GENOMIC DNA]</scope>
    <source>
        <strain evidence="5 6">Bristol N2</strain>
    </source>
</reference>
<dbReference type="InterPro" id="IPR013602">
    <property type="entry name" value="Dynein_heavy_linker"/>
</dbReference>
<evidence type="ECO:0000256" key="1">
    <source>
        <dbReference type="SAM" id="Coils"/>
    </source>
</evidence>
<keyword evidence="1" id="KW-0175">Coiled coil</keyword>
<dbReference type="AGR" id="WB:WBGene00007154"/>
<dbReference type="GO" id="GO:0060294">
    <property type="term" value="P:cilium movement involved in cell motility"/>
    <property type="evidence" value="ECO:0000318"/>
    <property type="project" value="GO_Central"/>
</dbReference>
<dbReference type="RefSeq" id="NP_506272.3">
    <property type="nucleotide sequence ID" value="NM_073871.3"/>
</dbReference>
<evidence type="ECO:0000259" key="4">
    <source>
        <dbReference type="Pfam" id="PF12777"/>
    </source>
</evidence>
<dbReference type="PhylomeDB" id="G5EDV4"/>
<dbReference type="PANTHER" id="PTHR10676:SF242">
    <property type="entry name" value="DYNEIN AXONEMAL HEAVY CHAIN 3"/>
    <property type="match status" value="1"/>
</dbReference>
<dbReference type="InterPro" id="IPR042228">
    <property type="entry name" value="Dynein_linker_3"/>
</dbReference>
<dbReference type="Gene3D" id="1.10.287.2620">
    <property type="match status" value="1"/>
</dbReference>
<dbReference type="EMBL" id="BX284605">
    <property type="protein sequence ID" value="CAB02695.3"/>
    <property type="molecule type" value="Genomic_DNA"/>
</dbReference>
<dbReference type="Pfam" id="PF08393">
    <property type="entry name" value="DHC_N2"/>
    <property type="match status" value="1"/>
</dbReference>
<evidence type="ECO:0000313" key="7">
    <source>
        <dbReference type="WormBase" id="B0365.7"/>
    </source>
</evidence>
<dbReference type="GO" id="GO:0051959">
    <property type="term" value="F:dynein light intermediate chain binding"/>
    <property type="evidence" value="ECO:0000318"/>
    <property type="project" value="GO_Central"/>
</dbReference>
<dbReference type="eggNOG" id="KOG3595">
    <property type="taxonomic scope" value="Eukaryota"/>
</dbReference>
<keyword evidence="6" id="KW-1185">Reference proteome</keyword>
<dbReference type="GO" id="GO:0036156">
    <property type="term" value="C:inner dynein arm"/>
    <property type="evidence" value="ECO:0000318"/>
    <property type="project" value="GO_Central"/>
</dbReference>
<protein>
    <submittedName>
        <fullName evidence="5">Dynein Heavy Chain</fullName>
    </submittedName>
</protein>
<evidence type="ECO:0000313" key="6">
    <source>
        <dbReference type="Proteomes" id="UP000001940"/>
    </source>
</evidence>
<dbReference type="Proteomes" id="UP000001940">
    <property type="component" value="Chromosome V"/>
</dbReference>
<dbReference type="SMR" id="G5EDV4"/>
<dbReference type="FunFam" id="1.20.58.1120:FF:000046">
    <property type="match status" value="1"/>
</dbReference>
<feature type="coiled-coil region" evidence="1">
    <location>
        <begin position="643"/>
        <end position="673"/>
    </location>
</feature>
<dbReference type="OrthoDB" id="5826481at2759"/>
<sequence>MYENGFGNIYHSKCHGISCRNVPRDLEYNNRKSIHHNHQGKTIKKKNGRLVFCRGIEIDGKQIKKPRDPSSTRKKVKSKTSNVQMQVVLHEECLPSFPAWKGQVESLAEKLKDGGLETTLKEIKVLWKDWTREAAKNYLAGEEISAPQIGRSPWRNTMAENTEKISNQLRLNNKIITMFFKKYRERCLIDCSFLLSENGRTVPELEKQLKDFVTHTKKIVSFEWPMAVANLMLDEGASWIPLFVTSTSHTVFNAVAATMARLLYDVVMENINRVKTFFDLDDRAKLIIILKEDEKEFDYWQKVNILLGLCKIPRVDHKIYPRMFTEAWIDVTNWFDSQSIVFKPLPQPFEMLNSRISQVEQMLISFEKDPDDVVFWEKIAKEILEIREQVLRQSTRILKGFIIYDSRDIKKRSLSKITELEEKAKSLILIRLIGKNTGIREVFTQCSAKLFRNDVLVQLRNIEEVQNELPSIKDRIKIVGQTYKVYMEYFTMPDYDIRQFYEISRLGFKLEQLVNFVWDRINHERQWITKQVSEQTSKNYYECEMIEKEWLDCLKKYRSAVRINEVQKVQIKMGNLEERSAILKAKDEKLIGQRSLLGLLSSPIDCVRIAKVCEFFSKLSTLHFKTLLHHESCLRMRISDVDHNSLVIETERLQSEKNDLKEKAAVIKEHETTSKEALLKIEIVLAEFEKLLPVLGAISCQAMKDRHWKMILQDSETSVKVEGNPLVSELLEMNFIEKADKFEQVGAQAEKERVLETSIEKMKSQWVTATFVTHQGGELLTTELNVQMQAHLARSQTILSSPHAFSILDHIRHWLDTLLNLNTFVHLYKQCDTRWRKIEGVFSTEDIAYQMPHEFRTFKKISLRWLHINNQITEERPILEQMDLVQQLNLELSELEVLFGRMENGFHAYLRKKRAVFPRLFALSDELVLSLICDSREPANCKSYIPLLFPSLTTFDQNTKMEIISVSTKLETISLVKPVNVNLSKRHVEKWMHELDSQIKYTLRTRIRLLIEKMNYKLSPVETILNEPIQVAAVYLKIAFTWQMENSMKQNSLTILASELKICIRDCQHAVLHKHDRWEFLPVLYHIYKSSTHLVNKLMNEQVIFIDDYRWTSQLRYYWHLENVFIRVGTVSTRYDYEVQGVDCMIDNQLVDEAVKYFICMNHFGFNGFVNGMDVNLARQIAGALGKPFAICDTEQEIDCKMLIEGALLFGGTVFIEEKNLEELWKSTEKDVYTCHSLSNLKYHFESEITLNSSFMFLLSSSFQTARSLQFGNSSYNKVIDEKLSLNSIAHREKKVQKFQIISDFENYFGSRGLWKNYLEAMICRILENENAEQELVIENSIFKHLNVSMNRKNKNLLEKLLQLGPLKIKKSPTPSKTPKSSEAPRKEIDNDPTYIKVKTEDLINLLHNHQVVVVSGASLTGKSRIISKAAKLKSADVENEYGLWEEIQGFGESLKNMRRPNKWIVIDGCMSRKTKEWLHRLINENTMFPWRELPIIALSERVIIETDSLESDIKSLPMILLDTSEEVSRETTLEITEQQRIDEVLKYYSEFKYRKYELIRKISGLKKLITTNSEKVFEHLLITSLLSFASLRQLGSFFFKSESKLLDFYKDVPYSAGWYTYNESMEIPPSLFYMIHLIGLLLNSDFIPLLVCPPSQEFYEFLLRLQIELDTLGWHTITLAIDEKVTIQEIKQFVEICSIMFGGHQHHDKDIEDAQEGFNFFLIRGIENASVEVIDWLRHKFERKQIMKMLFVTPYAVESFHPRIRRFLFQINWLDVHGTDSQLTLFPLANYNYVLRNLTTDIKVADVSDSIQNQLIDAMLDARILSLYEKVNNLRTSEEYGLIRGKMFVEAAELCFIYKSAIQELSARNKRIRCDPVILSPADARNVNVLEKVIQTSYGHTLIVGNDTSKSLDAITVISELCKHLLFTNQGIKTIEEWRELMSNVLRDCLIDGKDTVLGVHITPDDEIFETILLDLTCICCFKLIPPRYLTRLMLSEFGEKHTLEGKGIWEMIETKLSALKISIVLKSSDFSWLINCHRMLLSMLILIWWRDPSKREQEQEVLDELHNSELFSKQQIDQIMKVLDDLSDFKMINTRAEKLKMVSTITKLAKKKREEVRKTMTKYEKGMEKMKRAEEQVAGMQGELLRLQPQLVRTSIETSMLMSTIEKETIDVENAREVVAANENKANEAATKAQSLKAESEAELASAIPALESAVEALETMTQSDVSSLKTMRFPPYAVRLCMEAVCILLGVKPAKITNEIGEVVNDYWVSGQKLLSDIHFLAKIRSFARDTVSKKTVKLIREKYLSKEEFDPENVKQCSLAAEGLCRWVLAIDMYNQISKIVEPKRERLRKAEVLVKQHLKQLEVKRKALLKVTEKLQGLSDQFSQMCQKKQELESQISSCEVRMERAERLVQALSGEKDKWKNKITYITHEDSLSVPYSVGSSLALHVFGKLPIDQREKELRKTMRSLFPRLEVTIPCDLKTLVMLVEDPICFVNDDNRAFEILQSKFEKIVVTNKWTEVERQQCLTLNSSILFENCMENTRMVKEIEEAEYYSQMEDEIVFKIGNAHHEVNKNFRVFFRTRASETTLHNSIVIDNRYSDEELRHEICETMGSSNWFETLNHFNEMVESRNNDISMMENTENEMLDLLGRSKDLDDERAIDLLAEARNLQASITARNKEIAEIETSLRAIEGRMSESIDYSMKIIKMCYSLYLFDPFYRISLKSLVNVLNTKLFDHINDIKFSEIGHKISELYWNFLRNMLAWDDKMIIHHLLFHGMNYKVDKIEMEIKDRISMDSFMNFSSFILKSEPKQPILLKYDAEVYTTILQFGQVTRNANWRVYSILDHVFLKLEKLVDEPIWLLLNVNRSDQETVCKLKIIFEKLKNLPIVHSSFRIIVAYSDEISASDELIEISSHRFYFSRSTSLAQQIRRILANLSLRSSLDKSEESQRIQIIRLISFHRGLKLRRLYDPEFNVVVDDADLLAMMKLYQELRNLSDQPNEFQDLMKVKVNVIEPIYFPKTRCQVQKNIISAMIQWIVEANLSIPADTLLKTIIKEDNHNFEDFAHFMQSHEESILCGFNARNSRECRELMYKKVTQKIKILFEPNIGATQQIAKKIESRSWLLDVENGEREVDGRKINNLTEIVSFLKMQFCLKYKIGISEVMVTGEFVNEHYDLPKLGSDSDVPLLKMSHCVLISAHFVNGEIREPQNRQAQYTTVLLKTTKRTGAGNPRSLPVICPFSQNAVTQIPFHSQFPIAHWHLRGAFVTTSRQI</sequence>
<dbReference type="InterPro" id="IPR026983">
    <property type="entry name" value="DHC"/>
</dbReference>
<dbReference type="InterPro" id="IPR024743">
    <property type="entry name" value="Dynein_HC_stalk"/>
</dbReference>
<feature type="coiled-coil region" evidence="1">
    <location>
        <begin position="2380"/>
        <end position="2428"/>
    </location>
</feature>
<evidence type="ECO:0000256" key="2">
    <source>
        <dbReference type="SAM" id="MobiDB-lite"/>
    </source>
</evidence>
<dbReference type="STRING" id="6239.B0365.7.1"/>
<dbReference type="PaxDb" id="6239-B0365.7"/>
<name>G5EDV4_CAEEL</name>
<dbReference type="GeneID" id="179798"/>
<organism evidence="5 6">
    <name type="scientific">Caenorhabditis elegans</name>
    <dbReference type="NCBI Taxonomy" id="6239"/>
    <lineage>
        <taxon>Eukaryota</taxon>
        <taxon>Metazoa</taxon>
        <taxon>Ecdysozoa</taxon>
        <taxon>Nematoda</taxon>
        <taxon>Chromadorea</taxon>
        <taxon>Rhabditida</taxon>
        <taxon>Rhabditina</taxon>
        <taxon>Rhabditomorpha</taxon>
        <taxon>Rhabditoidea</taxon>
        <taxon>Rhabditidae</taxon>
        <taxon>Peloderinae</taxon>
        <taxon>Caenorhabditis</taxon>
    </lineage>
</organism>
<dbReference type="PANTHER" id="PTHR10676">
    <property type="entry name" value="DYNEIN HEAVY CHAIN FAMILY PROTEIN"/>
    <property type="match status" value="1"/>
</dbReference>
<dbReference type="HOGENOM" id="CLU_225199_0_0_1"/>
<dbReference type="Gene3D" id="1.20.140.100">
    <property type="entry name" value="Dynein heavy chain, N-terminal domain 2"/>
    <property type="match status" value="1"/>
</dbReference>
<dbReference type="WormBase" id="B0365.7">
    <property type="protein sequence ID" value="CE46755"/>
    <property type="gene ID" value="WBGene00007154"/>
    <property type="gene designation" value="dhc-3"/>
</dbReference>
<dbReference type="FunCoup" id="G5EDV4">
    <property type="interactions" value="285"/>
</dbReference>
<feature type="domain" description="Dynein heavy chain coiled coil stalk" evidence="4">
    <location>
        <begin position="2125"/>
        <end position="2431"/>
    </location>
</feature>
<dbReference type="GO" id="GO:0045505">
    <property type="term" value="F:dynein intermediate chain binding"/>
    <property type="evidence" value="ECO:0000318"/>
    <property type="project" value="GO_Central"/>
</dbReference>
<dbReference type="GO" id="GO:0008569">
    <property type="term" value="F:minus-end-directed microtubule motor activity"/>
    <property type="evidence" value="ECO:0000318"/>
    <property type="project" value="GO_Central"/>
</dbReference>
<feature type="compositionally biased region" description="Low complexity" evidence="2">
    <location>
        <begin position="1369"/>
        <end position="1382"/>
    </location>
</feature>
<dbReference type="OMA" id="YECEMIE"/>
<dbReference type="GO" id="GO:0097729">
    <property type="term" value="C:9+2 motile cilium"/>
    <property type="evidence" value="ECO:0000318"/>
    <property type="project" value="GO_Central"/>
</dbReference>
<dbReference type="FunFam" id="1.20.140.100:FF:000015">
    <property type="entry name" value="Dynein Heavy Chain"/>
    <property type="match status" value="1"/>
</dbReference>
<evidence type="ECO:0000259" key="3">
    <source>
        <dbReference type="Pfam" id="PF08393"/>
    </source>
</evidence>
<feature type="coiled-coil region" evidence="1">
    <location>
        <begin position="2115"/>
        <end position="2145"/>
    </location>
</feature>
<dbReference type="Gene3D" id="3.20.180.20">
    <property type="entry name" value="Dynein heavy chain, N-terminal domain 2"/>
    <property type="match status" value="1"/>
</dbReference>
<dbReference type="FunFam" id="1.20.920.20:FF:000013">
    <property type="entry name" value="Dynein Heavy Chain"/>
    <property type="match status" value="1"/>
</dbReference>